<dbReference type="STRING" id="4846.A0A367IL73"/>
<feature type="compositionally biased region" description="Basic and acidic residues" evidence="2">
    <location>
        <begin position="106"/>
        <end position="128"/>
    </location>
</feature>
<organism evidence="4 5">
    <name type="scientific">Rhizopus stolonifer</name>
    <name type="common">Rhizopus nigricans</name>
    <dbReference type="NCBI Taxonomy" id="4846"/>
    <lineage>
        <taxon>Eukaryota</taxon>
        <taxon>Fungi</taxon>
        <taxon>Fungi incertae sedis</taxon>
        <taxon>Mucoromycota</taxon>
        <taxon>Mucoromycotina</taxon>
        <taxon>Mucoromycetes</taxon>
        <taxon>Mucorales</taxon>
        <taxon>Mucorineae</taxon>
        <taxon>Rhizopodaceae</taxon>
        <taxon>Rhizopus</taxon>
    </lineage>
</organism>
<evidence type="ECO:0000313" key="4">
    <source>
        <dbReference type="EMBL" id="RCH78408.1"/>
    </source>
</evidence>
<dbReference type="EMBL" id="PJQM01007268">
    <property type="protein sequence ID" value="RCH78408.1"/>
    <property type="molecule type" value="Genomic_DNA"/>
</dbReference>
<protein>
    <recommendedName>
        <fullName evidence="3">C3H1-type domain-containing protein</fullName>
    </recommendedName>
</protein>
<feature type="compositionally biased region" description="Basic and acidic residues" evidence="2">
    <location>
        <begin position="171"/>
        <end position="184"/>
    </location>
</feature>
<evidence type="ECO:0000256" key="2">
    <source>
        <dbReference type="SAM" id="MobiDB-lite"/>
    </source>
</evidence>
<gene>
    <name evidence="4" type="ORF">CU098_004728</name>
</gene>
<evidence type="ECO:0000313" key="5">
    <source>
        <dbReference type="Proteomes" id="UP000253551"/>
    </source>
</evidence>
<evidence type="ECO:0000256" key="1">
    <source>
        <dbReference type="PROSITE-ProRule" id="PRU00723"/>
    </source>
</evidence>
<keyword evidence="1" id="KW-0862">Zinc</keyword>
<proteinExistence type="predicted"/>
<keyword evidence="1" id="KW-0479">Metal-binding</keyword>
<dbReference type="PROSITE" id="PS50103">
    <property type="entry name" value="ZF_C3H1"/>
    <property type="match status" value="1"/>
</dbReference>
<sequence>MNPDIWPQLKSEIHNKFVAYEYVDTTDPTLSEFIVGLMRVGKSPDELSNELMLLVGNDYDPNVTQWFYDRKRALENPETSRVEEPSVENNRAGSMEKDTRMPSPERNIRSNRDHNQPRARVNRDDRIFSRAIGSALNPNKERHPRERRFSPIRYRSRSRSRSPENNSHRVISREDRYIHEDGKSSNRIHSRVGSSSDNSSKDGRRSVFDRLGTVNSAPAQMEEDTKTQRCKYWPTCKNGEQCPYFHPSAVCP</sequence>
<dbReference type="Gene3D" id="4.10.1000.40">
    <property type="match status" value="1"/>
</dbReference>
<accession>A0A367IL73</accession>
<feature type="compositionally biased region" description="Basic and acidic residues" evidence="2">
    <location>
        <begin position="139"/>
        <end position="149"/>
    </location>
</feature>
<dbReference type="Proteomes" id="UP000253551">
    <property type="component" value="Unassembled WGS sequence"/>
</dbReference>
<feature type="compositionally biased region" description="Basic and acidic residues" evidence="2">
    <location>
        <begin position="199"/>
        <end position="208"/>
    </location>
</feature>
<feature type="non-terminal residue" evidence="4">
    <location>
        <position position="252"/>
    </location>
</feature>
<name>A0A367IL73_RHIST</name>
<reference evidence="4 5" key="1">
    <citation type="journal article" date="2018" name="G3 (Bethesda)">
        <title>Phylogenetic and Phylogenomic Definition of Rhizopus Species.</title>
        <authorList>
            <person name="Gryganskyi A.P."/>
            <person name="Golan J."/>
            <person name="Dolatabadi S."/>
            <person name="Mondo S."/>
            <person name="Robb S."/>
            <person name="Idnurm A."/>
            <person name="Muszewska A."/>
            <person name="Steczkiewicz K."/>
            <person name="Masonjones S."/>
            <person name="Liao H.L."/>
            <person name="Gajdeczka M.T."/>
            <person name="Anike F."/>
            <person name="Vuek A."/>
            <person name="Anishchenko I.M."/>
            <person name="Voigt K."/>
            <person name="de Hoog G.S."/>
            <person name="Smith M.E."/>
            <person name="Heitman J."/>
            <person name="Vilgalys R."/>
            <person name="Stajich J.E."/>
        </authorList>
    </citation>
    <scope>NUCLEOTIDE SEQUENCE [LARGE SCALE GENOMIC DNA]</scope>
    <source>
        <strain evidence="4 5">LSU 92-RS-03</strain>
    </source>
</reference>
<feature type="zinc finger region" description="C3H1-type" evidence="1">
    <location>
        <begin position="224"/>
        <end position="249"/>
    </location>
</feature>
<feature type="region of interest" description="Disordered" evidence="2">
    <location>
        <begin position="77"/>
        <end position="226"/>
    </location>
</feature>
<dbReference type="OrthoDB" id="438553at2759"/>
<evidence type="ECO:0000259" key="3">
    <source>
        <dbReference type="PROSITE" id="PS50103"/>
    </source>
</evidence>
<keyword evidence="5" id="KW-1185">Reference proteome</keyword>
<comment type="caution">
    <text evidence="4">The sequence shown here is derived from an EMBL/GenBank/DDBJ whole genome shotgun (WGS) entry which is preliminary data.</text>
</comment>
<dbReference type="AlphaFoldDB" id="A0A367IL73"/>
<feature type="domain" description="C3H1-type" evidence="3">
    <location>
        <begin position="224"/>
        <end position="249"/>
    </location>
</feature>
<dbReference type="InterPro" id="IPR000571">
    <property type="entry name" value="Znf_CCCH"/>
</dbReference>
<dbReference type="GO" id="GO:0008270">
    <property type="term" value="F:zinc ion binding"/>
    <property type="evidence" value="ECO:0007669"/>
    <property type="project" value="UniProtKB-KW"/>
</dbReference>
<keyword evidence="1" id="KW-0863">Zinc-finger</keyword>